<reference evidence="4 5" key="1">
    <citation type="submission" date="2016-10" db="EMBL/GenBank/DDBJ databases">
        <title>Genome sequence of the ascomycete fungus Penicillium subrubescens.</title>
        <authorList>
            <person name="De Vries R.P."/>
            <person name="Peng M."/>
            <person name="Dilokpimol A."/>
            <person name="Hilden K."/>
            <person name="Makela M.R."/>
            <person name="Grigoriev I."/>
            <person name="Riley R."/>
            <person name="Granchi Z."/>
        </authorList>
    </citation>
    <scope>NUCLEOTIDE SEQUENCE [LARGE SCALE GENOMIC DNA]</scope>
    <source>
        <strain evidence="4 5">CBS 132785</strain>
    </source>
</reference>
<evidence type="ECO:0000259" key="3">
    <source>
        <dbReference type="Pfam" id="PF24883"/>
    </source>
</evidence>
<dbReference type="Proteomes" id="UP000186955">
    <property type="component" value="Unassembled WGS sequence"/>
</dbReference>
<evidence type="ECO:0000256" key="1">
    <source>
        <dbReference type="ARBA" id="ARBA00022737"/>
    </source>
</evidence>
<dbReference type="OrthoDB" id="538223at2759"/>
<sequence>MAPDNTVNFSGNNNQGFQTRSQPGDNFKEANDKCLNDLRLTNPRDDKERIKNTKGGLLEGSYKWILGHPDFQRWRNDDKSRLLWVEGDPGKGKAMLLIGISPGRAVSR</sequence>
<keyword evidence="5" id="KW-1185">Reference proteome</keyword>
<dbReference type="STRING" id="1316194.A0A1Q5TCE5"/>
<evidence type="ECO:0000313" key="5">
    <source>
        <dbReference type="Proteomes" id="UP000186955"/>
    </source>
</evidence>
<evidence type="ECO:0000256" key="2">
    <source>
        <dbReference type="SAM" id="MobiDB-lite"/>
    </source>
</evidence>
<feature type="domain" description="Nephrocystin 3-like N-terminal" evidence="3">
    <location>
        <begin position="60"/>
        <end position="97"/>
    </location>
</feature>
<dbReference type="Pfam" id="PF24883">
    <property type="entry name" value="NPHP3_N"/>
    <property type="match status" value="1"/>
</dbReference>
<accession>A0A1Q5TCE5</accession>
<comment type="caution">
    <text evidence="4">The sequence shown here is derived from an EMBL/GenBank/DDBJ whole genome shotgun (WGS) entry which is preliminary data.</text>
</comment>
<organism evidence="4 5">
    <name type="scientific">Penicillium subrubescens</name>
    <dbReference type="NCBI Taxonomy" id="1316194"/>
    <lineage>
        <taxon>Eukaryota</taxon>
        <taxon>Fungi</taxon>
        <taxon>Dikarya</taxon>
        <taxon>Ascomycota</taxon>
        <taxon>Pezizomycotina</taxon>
        <taxon>Eurotiomycetes</taxon>
        <taxon>Eurotiomycetidae</taxon>
        <taxon>Eurotiales</taxon>
        <taxon>Aspergillaceae</taxon>
        <taxon>Penicillium</taxon>
    </lineage>
</organism>
<gene>
    <name evidence="4" type="ORF">PENSUB_9831</name>
</gene>
<proteinExistence type="predicted"/>
<name>A0A1Q5TCE5_9EURO</name>
<keyword evidence="1" id="KW-0677">Repeat</keyword>
<evidence type="ECO:0000313" key="4">
    <source>
        <dbReference type="EMBL" id="OKO97905.1"/>
    </source>
</evidence>
<protein>
    <submittedName>
        <fullName evidence="4">Vegetative incompatibility protein HET-E-1</fullName>
    </submittedName>
</protein>
<dbReference type="AlphaFoldDB" id="A0A1Q5TCE5"/>
<dbReference type="EMBL" id="MNBE01000683">
    <property type="protein sequence ID" value="OKO97905.1"/>
    <property type="molecule type" value="Genomic_DNA"/>
</dbReference>
<dbReference type="InterPro" id="IPR056884">
    <property type="entry name" value="NPHP3-like_N"/>
</dbReference>
<feature type="compositionally biased region" description="Polar residues" evidence="2">
    <location>
        <begin position="1"/>
        <end position="24"/>
    </location>
</feature>
<feature type="region of interest" description="Disordered" evidence="2">
    <location>
        <begin position="1"/>
        <end position="30"/>
    </location>
</feature>